<sequence length="385" mass="44420">MVTKLKLTPSHHNSKTPYALTHSTRSRFSLPSQNQLLKMLKRANKSKAFHGTQKFRLPVLIASLVLILVILMFLFCKNNEKPDSTIGHLKQKWNSFEPFVQFHPTIEWRNETDMIWQIPDSPKAVLFLAHGCNGRAVNFWDSSANCPMCIGLPEERLLVLHALYRKFAVLTISSAGRCWSLREERLIVKDMIRWWVKRHNLEKLPLLALGASSGGYFVSALATDLKFSSITLMIAEGVFNQIDVTEDYPPTLFVHMPKDFYRQKKIREYMEVLRNKGIDVAEIECMEFPLSQSFLADRIPGLDQAVSAELFKLFQNKGFIDENGNMRSDGRETPWKEALKESKTISLDKSLVHHVEEELNLAFAYHEMTSLQSEQIFKWFETHLS</sequence>
<comment type="caution">
    <text evidence="3">The sequence shown here is derived from an EMBL/GenBank/DDBJ whole genome shotgun (WGS) entry which is preliminary data.</text>
</comment>
<evidence type="ECO:0000313" key="3">
    <source>
        <dbReference type="EMBL" id="KAH7570076.1"/>
    </source>
</evidence>
<proteinExistence type="predicted"/>
<evidence type="ECO:0000256" key="2">
    <source>
        <dbReference type="SAM" id="Phobius"/>
    </source>
</evidence>
<protein>
    <submittedName>
        <fullName evidence="3">Uncharacterized protein</fullName>
    </submittedName>
</protein>
<evidence type="ECO:0000313" key="4">
    <source>
        <dbReference type="Proteomes" id="UP000827721"/>
    </source>
</evidence>
<dbReference type="Proteomes" id="UP000827721">
    <property type="component" value="Unassembled WGS sequence"/>
</dbReference>
<keyword evidence="2" id="KW-1133">Transmembrane helix</keyword>
<dbReference type="Gene3D" id="3.40.50.1820">
    <property type="entry name" value="alpha/beta hydrolase"/>
    <property type="match status" value="1"/>
</dbReference>
<dbReference type="PANTHER" id="PTHR35128">
    <property type="entry name" value="SECRETION-REGULATING GUANINE NUCLEOTIDE EXCHANGE FACTOR"/>
    <property type="match status" value="1"/>
</dbReference>
<keyword evidence="4" id="KW-1185">Reference proteome</keyword>
<gene>
    <name evidence="3" type="ORF">JRO89_XS05G0040900</name>
</gene>
<accession>A0ABQ8I0E3</accession>
<feature type="transmembrane region" description="Helical" evidence="2">
    <location>
        <begin position="55"/>
        <end position="75"/>
    </location>
</feature>
<organism evidence="3 4">
    <name type="scientific">Xanthoceras sorbifolium</name>
    <dbReference type="NCBI Taxonomy" id="99658"/>
    <lineage>
        <taxon>Eukaryota</taxon>
        <taxon>Viridiplantae</taxon>
        <taxon>Streptophyta</taxon>
        <taxon>Embryophyta</taxon>
        <taxon>Tracheophyta</taxon>
        <taxon>Spermatophyta</taxon>
        <taxon>Magnoliopsida</taxon>
        <taxon>eudicotyledons</taxon>
        <taxon>Gunneridae</taxon>
        <taxon>Pentapetalae</taxon>
        <taxon>rosids</taxon>
        <taxon>malvids</taxon>
        <taxon>Sapindales</taxon>
        <taxon>Sapindaceae</taxon>
        <taxon>Xanthoceroideae</taxon>
        <taxon>Xanthoceras</taxon>
    </lineage>
</organism>
<dbReference type="EMBL" id="JAFEMO010000005">
    <property type="protein sequence ID" value="KAH7570076.1"/>
    <property type="molecule type" value="Genomic_DNA"/>
</dbReference>
<dbReference type="SUPFAM" id="SSF53474">
    <property type="entry name" value="alpha/beta-Hydrolases"/>
    <property type="match status" value="1"/>
</dbReference>
<name>A0ABQ8I0E3_9ROSI</name>
<reference evidence="3 4" key="1">
    <citation type="submission" date="2021-02" db="EMBL/GenBank/DDBJ databases">
        <title>Plant Genome Project.</title>
        <authorList>
            <person name="Zhang R.-G."/>
        </authorList>
    </citation>
    <scope>NUCLEOTIDE SEQUENCE [LARGE SCALE GENOMIC DNA]</scope>
    <source>
        <tissue evidence="3">Leaves</tissue>
    </source>
</reference>
<keyword evidence="2" id="KW-0812">Transmembrane</keyword>
<dbReference type="InterPro" id="IPR029058">
    <property type="entry name" value="AB_hydrolase_fold"/>
</dbReference>
<evidence type="ECO:0000256" key="1">
    <source>
        <dbReference type="SAM" id="MobiDB-lite"/>
    </source>
</evidence>
<feature type="region of interest" description="Disordered" evidence="1">
    <location>
        <begin position="1"/>
        <end position="20"/>
    </location>
</feature>
<dbReference type="PANTHER" id="PTHR35128:SF1">
    <property type="entry name" value="SECRETION-REGULATING GUANINE NUCLEOTIDE EXCHANGE FACTOR"/>
    <property type="match status" value="1"/>
</dbReference>
<keyword evidence="2" id="KW-0472">Membrane</keyword>